<dbReference type="InterPro" id="IPR018076">
    <property type="entry name" value="T2SS_GspF_dom"/>
</dbReference>
<accession>A0A0F6W1Z2</accession>
<evidence type="ECO:0000256" key="2">
    <source>
        <dbReference type="ARBA" id="ARBA00022475"/>
    </source>
</evidence>
<feature type="domain" description="Type II secretion system protein GspF" evidence="7">
    <location>
        <begin position="147"/>
        <end position="275"/>
    </location>
</feature>
<proteinExistence type="predicted"/>
<dbReference type="PANTHER" id="PTHR35007">
    <property type="entry name" value="INTEGRAL MEMBRANE PROTEIN-RELATED"/>
    <property type="match status" value="1"/>
</dbReference>
<feature type="transmembrane region" description="Helical" evidence="6">
    <location>
        <begin position="106"/>
        <end position="125"/>
    </location>
</feature>
<evidence type="ECO:0000313" key="8">
    <source>
        <dbReference type="EMBL" id="AKF05227.1"/>
    </source>
</evidence>
<feature type="transmembrane region" description="Helical" evidence="6">
    <location>
        <begin position="74"/>
        <end position="94"/>
    </location>
</feature>
<keyword evidence="5 6" id="KW-0472">Membrane</keyword>
<protein>
    <submittedName>
        <fullName evidence="8">Type II/IV secretion system protein TadC, associated with Flp pilus assembly</fullName>
    </submittedName>
</protein>
<evidence type="ECO:0000256" key="4">
    <source>
        <dbReference type="ARBA" id="ARBA00022989"/>
    </source>
</evidence>
<dbReference type="Proteomes" id="UP000034883">
    <property type="component" value="Chromosome"/>
</dbReference>
<dbReference type="EMBL" id="CP011125">
    <property type="protein sequence ID" value="AKF05227.1"/>
    <property type="molecule type" value="Genomic_DNA"/>
</dbReference>
<keyword evidence="3 6" id="KW-0812">Transmembrane</keyword>
<reference evidence="8 9" key="1">
    <citation type="submission" date="2015-03" db="EMBL/GenBank/DDBJ databases">
        <title>Genome assembly of Sandaracinus amylolyticus DSM 53668.</title>
        <authorList>
            <person name="Sharma G."/>
            <person name="Subramanian S."/>
        </authorList>
    </citation>
    <scope>NUCLEOTIDE SEQUENCE [LARGE SCALE GENOMIC DNA]</scope>
    <source>
        <strain evidence="8 9">DSM 53668</strain>
    </source>
</reference>
<dbReference type="Pfam" id="PF00482">
    <property type="entry name" value="T2SSF"/>
    <property type="match status" value="1"/>
</dbReference>
<evidence type="ECO:0000256" key="5">
    <source>
        <dbReference type="ARBA" id="ARBA00023136"/>
    </source>
</evidence>
<name>A0A0F6W1Z2_9BACT</name>
<organism evidence="8 9">
    <name type="scientific">Sandaracinus amylolyticus</name>
    <dbReference type="NCBI Taxonomy" id="927083"/>
    <lineage>
        <taxon>Bacteria</taxon>
        <taxon>Pseudomonadati</taxon>
        <taxon>Myxococcota</taxon>
        <taxon>Polyangia</taxon>
        <taxon>Polyangiales</taxon>
        <taxon>Sandaracinaceae</taxon>
        <taxon>Sandaracinus</taxon>
    </lineage>
</organism>
<dbReference type="PANTHER" id="PTHR35007:SF2">
    <property type="entry name" value="PILUS ASSEMBLE PROTEIN"/>
    <property type="match status" value="1"/>
</dbReference>
<evidence type="ECO:0000256" key="3">
    <source>
        <dbReference type="ARBA" id="ARBA00022692"/>
    </source>
</evidence>
<keyword evidence="9" id="KW-1185">Reference proteome</keyword>
<evidence type="ECO:0000313" key="9">
    <source>
        <dbReference type="Proteomes" id="UP000034883"/>
    </source>
</evidence>
<gene>
    <name evidence="8" type="ORF">DB32_002376</name>
</gene>
<feature type="transmembrane region" description="Helical" evidence="6">
    <location>
        <begin position="262"/>
        <end position="282"/>
    </location>
</feature>
<evidence type="ECO:0000259" key="7">
    <source>
        <dbReference type="Pfam" id="PF00482"/>
    </source>
</evidence>
<dbReference type="STRING" id="927083.DB32_002376"/>
<comment type="subcellular location">
    <subcellularLocation>
        <location evidence="1">Cell membrane</location>
        <topology evidence="1">Multi-pass membrane protein</topology>
    </subcellularLocation>
</comment>
<evidence type="ECO:0000256" key="1">
    <source>
        <dbReference type="ARBA" id="ARBA00004651"/>
    </source>
</evidence>
<keyword evidence="4 6" id="KW-1133">Transmembrane helix</keyword>
<dbReference type="GO" id="GO:0005886">
    <property type="term" value="C:plasma membrane"/>
    <property type="evidence" value="ECO:0007669"/>
    <property type="project" value="UniProtKB-SubCell"/>
</dbReference>
<evidence type="ECO:0000256" key="6">
    <source>
        <dbReference type="SAM" id="Phobius"/>
    </source>
</evidence>
<keyword evidence="2" id="KW-1003">Cell membrane</keyword>
<sequence>MLGVGLFGATLVVSLVPAVASPSLGPRGAQRQRAKSEGPFGALEPMVRVVAGWFALLPPADWRARVEADLLRSGYWLGLTADEVAAMSVLYAVGLGVAGTWLTARFGWSPLVPVLFVAIGAAHPFSQLRDATARRQKEIERRLPEAVDLLSLCMGAGLDFPSSLRRLLLDGLPKGTPTADELGRILDELELGHTRAKALIGFADRVPTRPVRDFVGAIVQAEEKGTPLAEILKIQARVLRMRRSVLAEEAAARAAMQLMIPLVLIFVAIMLLVLGPVAITVMEIGNV</sequence>
<dbReference type="KEGG" id="samy:DB32_002376"/>
<dbReference type="AlphaFoldDB" id="A0A0F6W1Z2"/>